<dbReference type="PROSITE" id="PS51257">
    <property type="entry name" value="PROKAR_LIPOPROTEIN"/>
    <property type="match status" value="1"/>
</dbReference>
<sequence length="399" mass="43063">MKRYGRGAAVFMVIVLATVLLSGCATFENFKEAFIDKPQEDTTTVTIGVYEPMTGADSDGGKLETEGIELANEVYPNVDGKMVELVYADNSSDIYAAETAIRELISKEPDVILGSYGSVYSLIAGDYINEAKIPTIAITNTNPLVTANNEYYFRVCYVDSDQGDLLARYVLEHKGETTAGIMIPEGNDAAMELATAFSDRMKAETGNEDAIPLYEQYEAGAEDFTSQLEAVRASGVRSVLLTGSVNDCANIVREADEMGLGVQFLGDTSWSEKKFKRLAGSSATAENAAFVNFFVSDNASNEEARVFLEAYHEKHGENSTPEDSVALGYDAYVVAVRAIEEAGEGASGKEIRDAMEEQGQFQGASGLITFNNTGDPIKTAFIGSWDGNQVVSVYTLDPT</sequence>
<feature type="domain" description="Leucine-binding protein" evidence="3">
    <location>
        <begin position="44"/>
        <end position="386"/>
    </location>
</feature>
<gene>
    <name evidence="4" type="ORF">IAC50_02915</name>
</gene>
<proteinExistence type="inferred from homology"/>
<dbReference type="EMBL" id="DVMP01000061">
    <property type="protein sequence ID" value="HIU25436.1"/>
    <property type="molecule type" value="Genomic_DNA"/>
</dbReference>
<dbReference type="InterPro" id="IPR051010">
    <property type="entry name" value="BCAA_transport"/>
</dbReference>
<name>A0A9D1HZG2_9FIRM</name>
<reference evidence="4" key="1">
    <citation type="submission" date="2020-10" db="EMBL/GenBank/DDBJ databases">
        <authorList>
            <person name="Gilroy R."/>
        </authorList>
    </citation>
    <scope>NUCLEOTIDE SEQUENCE</scope>
    <source>
        <strain evidence="4">ChiHcec3-6078</strain>
    </source>
</reference>
<dbReference type="Pfam" id="PF13458">
    <property type="entry name" value="Peripla_BP_6"/>
    <property type="match status" value="1"/>
</dbReference>
<dbReference type="Proteomes" id="UP000824090">
    <property type="component" value="Unassembled WGS sequence"/>
</dbReference>
<comment type="caution">
    <text evidence="4">The sequence shown here is derived from an EMBL/GenBank/DDBJ whole genome shotgun (WGS) entry which is preliminary data.</text>
</comment>
<dbReference type="InterPro" id="IPR028081">
    <property type="entry name" value="Leu-bd"/>
</dbReference>
<protein>
    <submittedName>
        <fullName evidence="4">ABC transporter substrate-binding protein</fullName>
    </submittedName>
</protein>
<comment type="similarity">
    <text evidence="1">Belongs to the leucine-binding protein family.</text>
</comment>
<evidence type="ECO:0000259" key="3">
    <source>
        <dbReference type="Pfam" id="PF13458"/>
    </source>
</evidence>
<dbReference type="PANTHER" id="PTHR30483">
    <property type="entry name" value="LEUCINE-SPECIFIC-BINDING PROTEIN"/>
    <property type="match status" value="1"/>
</dbReference>
<evidence type="ECO:0000313" key="4">
    <source>
        <dbReference type="EMBL" id="HIU25436.1"/>
    </source>
</evidence>
<dbReference type="Gene3D" id="3.40.50.2300">
    <property type="match status" value="2"/>
</dbReference>
<evidence type="ECO:0000313" key="5">
    <source>
        <dbReference type="Proteomes" id="UP000824090"/>
    </source>
</evidence>
<dbReference type="InterPro" id="IPR028082">
    <property type="entry name" value="Peripla_BP_I"/>
</dbReference>
<reference evidence="4" key="2">
    <citation type="journal article" date="2021" name="PeerJ">
        <title>Extensive microbial diversity within the chicken gut microbiome revealed by metagenomics and culture.</title>
        <authorList>
            <person name="Gilroy R."/>
            <person name="Ravi A."/>
            <person name="Getino M."/>
            <person name="Pursley I."/>
            <person name="Horton D.L."/>
            <person name="Alikhan N.F."/>
            <person name="Baker D."/>
            <person name="Gharbi K."/>
            <person name="Hall N."/>
            <person name="Watson M."/>
            <person name="Adriaenssens E.M."/>
            <person name="Foster-Nyarko E."/>
            <person name="Jarju S."/>
            <person name="Secka A."/>
            <person name="Antonio M."/>
            <person name="Oren A."/>
            <person name="Chaudhuri R.R."/>
            <person name="La Ragione R."/>
            <person name="Hildebrand F."/>
            <person name="Pallen M.J."/>
        </authorList>
    </citation>
    <scope>NUCLEOTIDE SEQUENCE</scope>
    <source>
        <strain evidence="4">ChiHcec3-6078</strain>
    </source>
</reference>
<accession>A0A9D1HZG2</accession>
<dbReference type="CDD" id="cd06347">
    <property type="entry name" value="PBP1_ABC_LivK_ligand_binding-like"/>
    <property type="match status" value="1"/>
</dbReference>
<dbReference type="SUPFAM" id="SSF53822">
    <property type="entry name" value="Periplasmic binding protein-like I"/>
    <property type="match status" value="1"/>
</dbReference>
<dbReference type="PANTHER" id="PTHR30483:SF6">
    <property type="entry name" value="PERIPLASMIC BINDING PROTEIN OF ABC TRANSPORTER FOR NATURAL AMINO ACIDS"/>
    <property type="match status" value="1"/>
</dbReference>
<keyword evidence="2" id="KW-0732">Signal</keyword>
<organism evidence="4 5">
    <name type="scientific">Candidatus Allocopromorpha excrementigallinarum</name>
    <dbReference type="NCBI Taxonomy" id="2840742"/>
    <lineage>
        <taxon>Bacteria</taxon>
        <taxon>Bacillati</taxon>
        <taxon>Bacillota</taxon>
        <taxon>Clostridia</taxon>
        <taxon>Eubacteriales</taxon>
        <taxon>Eubacteriaceae</taxon>
        <taxon>Eubacteriaceae incertae sedis</taxon>
        <taxon>Candidatus Allocopromorpha</taxon>
    </lineage>
</organism>
<evidence type="ECO:0000256" key="2">
    <source>
        <dbReference type="ARBA" id="ARBA00022729"/>
    </source>
</evidence>
<dbReference type="AlphaFoldDB" id="A0A9D1HZG2"/>
<evidence type="ECO:0000256" key="1">
    <source>
        <dbReference type="ARBA" id="ARBA00010062"/>
    </source>
</evidence>